<dbReference type="PROSITE" id="PS00070">
    <property type="entry name" value="ALDEHYDE_DEHYDR_CYS"/>
    <property type="match status" value="1"/>
</dbReference>
<name>A0A1H5UV13_9HYPH</name>
<organism evidence="6 7">
    <name type="scientific">Bosea lathyri</name>
    <dbReference type="NCBI Taxonomy" id="1036778"/>
    <lineage>
        <taxon>Bacteria</taxon>
        <taxon>Pseudomonadati</taxon>
        <taxon>Pseudomonadota</taxon>
        <taxon>Alphaproteobacteria</taxon>
        <taxon>Hyphomicrobiales</taxon>
        <taxon>Boseaceae</taxon>
        <taxon>Bosea</taxon>
    </lineage>
</organism>
<dbReference type="InterPro" id="IPR016161">
    <property type="entry name" value="Ald_DH/histidinol_DH"/>
</dbReference>
<accession>A0A1H5UV13</accession>
<gene>
    <name evidence="6" type="ORF">SAMN04488115_10232</name>
</gene>
<evidence type="ECO:0000256" key="4">
    <source>
        <dbReference type="RuleBase" id="RU003345"/>
    </source>
</evidence>
<dbReference type="InterPro" id="IPR016160">
    <property type="entry name" value="Ald_DH_CS_CYS"/>
</dbReference>
<feature type="domain" description="Aldehyde dehydrogenase" evidence="5">
    <location>
        <begin position="32"/>
        <end position="493"/>
    </location>
</feature>
<protein>
    <submittedName>
        <fullName evidence="6">Aldehyde dehydrogenase (Acceptor)</fullName>
    </submittedName>
</protein>
<evidence type="ECO:0000259" key="5">
    <source>
        <dbReference type="Pfam" id="PF00171"/>
    </source>
</evidence>
<dbReference type="PROSITE" id="PS00687">
    <property type="entry name" value="ALDEHYDE_DEHYDR_GLU"/>
    <property type="match status" value="1"/>
</dbReference>
<proteinExistence type="inferred from homology"/>
<evidence type="ECO:0000256" key="3">
    <source>
        <dbReference type="PROSITE-ProRule" id="PRU10007"/>
    </source>
</evidence>
<evidence type="ECO:0000313" key="6">
    <source>
        <dbReference type="EMBL" id="SEF78903.1"/>
    </source>
</evidence>
<dbReference type="Proteomes" id="UP000236743">
    <property type="component" value="Unassembled WGS sequence"/>
</dbReference>
<feature type="active site" evidence="3">
    <location>
        <position position="267"/>
    </location>
</feature>
<evidence type="ECO:0000256" key="1">
    <source>
        <dbReference type="ARBA" id="ARBA00009986"/>
    </source>
</evidence>
<dbReference type="PANTHER" id="PTHR11699">
    <property type="entry name" value="ALDEHYDE DEHYDROGENASE-RELATED"/>
    <property type="match status" value="1"/>
</dbReference>
<keyword evidence="7" id="KW-1185">Reference proteome</keyword>
<dbReference type="EMBL" id="FNUY01000002">
    <property type="protein sequence ID" value="SEF78903.1"/>
    <property type="molecule type" value="Genomic_DNA"/>
</dbReference>
<dbReference type="RefSeq" id="WP_200827925.1">
    <property type="nucleotide sequence ID" value="NZ_FNUY01000002.1"/>
</dbReference>
<dbReference type="InterPro" id="IPR029510">
    <property type="entry name" value="Ald_DH_CS_GLU"/>
</dbReference>
<dbReference type="Gene3D" id="3.40.309.10">
    <property type="entry name" value="Aldehyde Dehydrogenase, Chain A, domain 2"/>
    <property type="match status" value="1"/>
</dbReference>
<dbReference type="FunFam" id="3.40.605.10:FF:000007">
    <property type="entry name" value="NAD/NADP-dependent betaine aldehyde dehydrogenase"/>
    <property type="match status" value="1"/>
</dbReference>
<sequence>MTGDRAKLVEEAQRTGTLAGLPCGHFIGGRFVASMSGQEMESFDPGRGVAFARVAAGAAGDVEAAVAAARAALSGPWSRMKPAARGEILMRASHLLRERAARFAVVETLDSGKLLAESEGDVGGVVRAFAYYAGAADKLHGDSVPLGPDYVGVTIEEPVGVVAQIVPWNYPLSTAARGIAPALAAGCTLVVKPAEQTPFTTLMLAELLHEAGLPDGVLNVVVGTGAEAGAALVSHPGIDHITFTGSVLTGQRVMRAAAEHVTRLQLELGGKSPIALLADCEIEPAVEGVIGAIYENAGQICSAGSRLILEQSIAAKVLDRLVARVGAMQLGHGLSDAAIGPINSPQQLERIEAHVERARAAGNRILFGGGIVPAEQSGGGWFYRPTIILARDPDDPLVQEEIFGPVLTVQIVADLEEAIAAANATPYALVAGIYTRDHAKAWRFARAVDAGQVYINEFFAGGIAMPFGGNRKSGFGRAKGMAGLRSYCKLKSVVARL</sequence>
<dbReference type="InterPro" id="IPR016163">
    <property type="entry name" value="Ald_DH_C"/>
</dbReference>
<dbReference type="SUPFAM" id="SSF53720">
    <property type="entry name" value="ALDH-like"/>
    <property type="match status" value="1"/>
</dbReference>
<comment type="similarity">
    <text evidence="1 4">Belongs to the aldehyde dehydrogenase family.</text>
</comment>
<evidence type="ECO:0000256" key="2">
    <source>
        <dbReference type="ARBA" id="ARBA00023002"/>
    </source>
</evidence>
<dbReference type="AlphaFoldDB" id="A0A1H5UV13"/>
<dbReference type="Pfam" id="PF00171">
    <property type="entry name" value="Aldedh"/>
    <property type="match status" value="1"/>
</dbReference>
<evidence type="ECO:0000313" key="7">
    <source>
        <dbReference type="Proteomes" id="UP000236743"/>
    </source>
</evidence>
<keyword evidence="2 4" id="KW-0560">Oxidoreductase</keyword>
<dbReference type="InterPro" id="IPR015590">
    <property type="entry name" value="Aldehyde_DH_dom"/>
</dbReference>
<dbReference type="InterPro" id="IPR016162">
    <property type="entry name" value="Ald_DH_N"/>
</dbReference>
<dbReference type="GO" id="GO:0016620">
    <property type="term" value="F:oxidoreductase activity, acting on the aldehyde or oxo group of donors, NAD or NADP as acceptor"/>
    <property type="evidence" value="ECO:0007669"/>
    <property type="project" value="InterPro"/>
</dbReference>
<dbReference type="Gene3D" id="3.40.605.10">
    <property type="entry name" value="Aldehyde Dehydrogenase, Chain A, domain 1"/>
    <property type="match status" value="1"/>
</dbReference>
<reference evidence="6 7" key="1">
    <citation type="submission" date="2016-10" db="EMBL/GenBank/DDBJ databases">
        <authorList>
            <person name="de Groot N.N."/>
        </authorList>
    </citation>
    <scope>NUCLEOTIDE SEQUENCE [LARGE SCALE GENOMIC DNA]</scope>
    <source>
        <strain evidence="6 7">DSM 26656</strain>
    </source>
</reference>